<dbReference type="InterPro" id="IPR050109">
    <property type="entry name" value="HTH-type_TetR-like_transc_reg"/>
</dbReference>
<evidence type="ECO:0000256" key="2">
    <source>
        <dbReference type="ARBA" id="ARBA00023125"/>
    </source>
</evidence>
<dbReference type="InterPro" id="IPR001647">
    <property type="entry name" value="HTH_TetR"/>
</dbReference>
<dbReference type="STRING" id="1348253.LK09_01945"/>
<feature type="domain" description="HTH tetR-type" evidence="5">
    <location>
        <begin position="7"/>
        <end position="65"/>
    </location>
</feature>
<gene>
    <name evidence="6" type="ORF">LK09_01945</name>
</gene>
<feature type="DNA-binding region" description="H-T-H motif" evidence="4">
    <location>
        <begin position="28"/>
        <end position="47"/>
    </location>
</feature>
<keyword evidence="3" id="KW-0804">Transcription</keyword>
<dbReference type="InterPro" id="IPR036271">
    <property type="entry name" value="Tet_transcr_reg_TetR-rel_C_sf"/>
</dbReference>
<keyword evidence="2 4" id="KW-0238">DNA-binding</keyword>
<dbReference type="SUPFAM" id="SSF48498">
    <property type="entry name" value="Tetracyclin repressor-like, C-terminal domain"/>
    <property type="match status" value="1"/>
</dbReference>
<evidence type="ECO:0000259" key="5">
    <source>
        <dbReference type="PROSITE" id="PS50977"/>
    </source>
</evidence>
<organism evidence="6 7">
    <name type="scientific">Microbacterium mangrovi</name>
    <dbReference type="NCBI Taxonomy" id="1348253"/>
    <lineage>
        <taxon>Bacteria</taxon>
        <taxon>Bacillati</taxon>
        <taxon>Actinomycetota</taxon>
        <taxon>Actinomycetes</taxon>
        <taxon>Micrococcales</taxon>
        <taxon>Microbacteriaceae</taxon>
        <taxon>Microbacterium</taxon>
    </lineage>
</organism>
<proteinExistence type="predicted"/>
<keyword evidence="7" id="KW-1185">Reference proteome</keyword>
<evidence type="ECO:0000313" key="6">
    <source>
        <dbReference type="EMBL" id="KHK99444.1"/>
    </source>
</evidence>
<evidence type="ECO:0000256" key="3">
    <source>
        <dbReference type="ARBA" id="ARBA00023163"/>
    </source>
</evidence>
<dbReference type="Pfam" id="PF21597">
    <property type="entry name" value="TetR_C_43"/>
    <property type="match status" value="1"/>
</dbReference>
<evidence type="ECO:0000256" key="1">
    <source>
        <dbReference type="ARBA" id="ARBA00023015"/>
    </source>
</evidence>
<evidence type="ECO:0000256" key="4">
    <source>
        <dbReference type="PROSITE-ProRule" id="PRU00335"/>
    </source>
</evidence>
<dbReference type="Proteomes" id="UP000031030">
    <property type="component" value="Unassembled WGS sequence"/>
</dbReference>
<sequence length="177" mass="19113">MVRSDARENRERILVVAREVFAEPGEASLNQIAQRAGVGAGTLYRHFPTREDLVLAVYQDEVERLVGAAPELLAANAPIDGLRLWTTDLVAAMRQKHGLGEALGQSAHQAAADRSYGPVMAVITAFFEAGKADGSIRVDAHPADFLMLTGALWRAIGHADADSGRMLELILDGLRTR</sequence>
<dbReference type="PANTHER" id="PTHR30055">
    <property type="entry name" value="HTH-TYPE TRANSCRIPTIONAL REGULATOR RUTR"/>
    <property type="match status" value="1"/>
</dbReference>
<dbReference type="Gene3D" id="1.10.357.10">
    <property type="entry name" value="Tetracycline Repressor, domain 2"/>
    <property type="match status" value="1"/>
</dbReference>
<dbReference type="GO" id="GO:0000976">
    <property type="term" value="F:transcription cis-regulatory region binding"/>
    <property type="evidence" value="ECO:0007669"/>
    <property type="project" value="TreeGrafter"/>
</dbReference>
<dbReference type="AlphaFoldDB" id="A0A0B2A7G3"/>
<dbReference type="GO" id="GO:0003700">
    <property type="term" value="F:DNA-binding transcription factor activity"/>
    <property type="evidence" value="ECO:0007669"/>
    <property type="project" value="TreeGrafter"/>
</dbReference>
<evidence type="ECO:0000313" key="7">
    <source>
        <dbReference type="Proteomes" id="UP000031030"/>
    </source>
</evidence>
<protein>
    <submittedName>
        <fullName evidence="6">TetR family transcriptional regulator</fullName>
    </submittedName>
</protein>
<dbReference type="EMBL" id="JTDK01000002">
    <property type="protein sequence ID" value="KHK99444.1"/>
    <property type="molecule type" value="Genomic_DNA"/>
</dbReference>
<accession>A0A0B2A7G3</accession>
<dbReference type="PANTHER" id="PTHR30055:SF234">
    <property type="entry name" value="HTH-TYPE TRANSCRIPTIONAL REGULATOR BETI"/>
    <property type="match status" value="1"/>
</dbReference>
<dbReference type="InterPro" id="IPR049445">
    <property type="entry name" value="TetR_SbtR-like_C"/>
</dbReference>
<name>A0A0B2A7G3_9MICO</name>
<dbReference type="PROSITE" id="PS50977">
    <property type="entry name" value="HTH_TETR_2"/>
    <property type="match status" value="1"/>
</dbReference>
<dbReference type="Pfam" id="PF00440">
    <property type="entry name" value="TetR_N"/>
    <property type="match status" value="1"/>
</dbReference>
<dbReference type="OrthoDB" id="3192968at2"/>
<dbReference type="SUPFAM" id="SSF46689">
    <property type="entry name" value="Homeodomain-like"/>
    <property type="match status" value="1"/>
</dbReference>
<comment type="caution">
    <text evidence="6">The sequence shown here is derived from an EMBL/GenBank/DDBJ whole genome shotgun (WGS) entry which is preliminary data.</text>
</comment>
<keyword evidence="1" id="KW-0805">Transcription regulation</keyword>
<reference evidence="6 7" key="1">
    <citation type="submission" date="2014-11" db="EMBL/GenBank/DDBJ databases">
        <title>Genome sequence of Microbacterium mangrovi MUSC 115(T).</title>
        <authorList>
            <person name="Lee L.-H."/>
        </authorList>
    </citation>
    <scope>NUCLEOTIDE SEQUENCE [LARGE SCALE GENOMIC DNA]</scope>
    <source>
        <strain evidence="6 7">MUSC 115</strain>
    </source>
</reference>
<dbReference type="InterPro" id="IPR009057">
    <property type="entry name" value="Homeodomain-like_sf"/>
</dbReference>
<dbReference type="RefSeq" id="WP_039395176.1">
    <property type="nucleotide sequence ID" value="NZ_JTDK01000002.1"/>
</dbReference>